<feature type="compositionally biased region" description="Pro residues" evidence="1">
    <location>
        <begin position="128"/>
        <end position="138"/>
    </location>
</feature>
<gene>
    <name evidence="2" type="ORF">ABMA28_012996</name>
</gene>
<feature type="region of interest" description="Disordered" evidence="1">
    <location>
        <begin position="87"/>
        <end position="211"/>
    </location>
</feature>
<dbReference type="EMBL" id="JBEDNZ010000031">
    <property type="protein sequence ID" value="KAL0808551.1"/>
    <property type="molecule type" value="Genomic_DNA"/>
</dbReference>
<feature type="compositionally biased region" description="Low complexity" evidence="1">
    <location>
        <begin position="139"/>
        <end position="173"/>
    </location>
</feature>
<evidence type="ECO:0008006" key="4">
    <source>
        <dbReference type="Google" id="ProtNLM"/>
    </source>
</evidence>
<evidence type="ECO:0000313" key="2">
    <source>
        <dbReference type="EMBL" id="KAL0808551.1"/>
    </source>
</evidence>
<name>A0ABD0S4F4_LOXSC</name>
<evidence type="ECO:0000313" key="3">
    <source>
        <dbReference type="Proteomes" id="UP001549921"/>
    </source>
</evidence>
<dbReference type="AlphaFoldDB" id="A0ABD0S4F4"/>
<sequence length="211" mass="22094">MVQVVLDHSAPGKDIFNVKAVCSISGLRCHRCQFYGHSARNCRARPRCVKCLGNHGTADCDRNRATASEPPSCVLCGSLGHPANYRGCPKAPRPQPRAPTSQAPRPARASSTRAFVAPPEIRSLRPCRPNPWKLPTPTAPQTSQTTEVVPAPNAARSVAPAPAASSPRPTAPKALPPRTPAPEAQAAPPLAPKAAPATAPQAHSQMGEIAS</sequence>
<evidence type="ECO:0000256" key="1">
    <source>
        <dbReference type="SAM" id="MobiDB-lite"/>
    </source>
</evidence>
<feature type="compositionally biased region" description="Low complexity" evidence="1">
    <location>
        <begin position="98"/>
        <end position="114"/>
    </location>
</feature>
<protein>
    <recommendedName>
        <fullName evidence="4">Gag-like protein</fullName>
    </recommendedName>
</protein>
<comment type="caution">
    <text evidence="2">The sequence shown here is derived from an EMBL/GenBank/DDBJ whole genome shotgun (WGS) entry which is preliminary data.</text>
</comment>
<feature type="compositionally biased region" description="Low complexity" evidence="1">
    <location>
        <begin position="181"/>
        <end position="202"/>
    </location>
</feature>
<accession>A0ABD0S4F4</accession>
<proteinExistence type="predicted"/>
<reference evidence="2 3" key="1">
    <citation type="submission" date="2024-06" db="EMBL/GenBank/DDBJ databases">
        <title>A chromosome-level genome assembly of beet webworm, Loxostege sticticalis.</title>
        <authorList>
            <person name="Zhang Y."/>
        </authorList>
    </citation>
    <scope>NUCLEOTIDE SEQUENCE [LARGE SCALE GENOMIC DNA]</scope>
    <source>
        <strain evidence="2">AQ028</strain>
        <tissue evidence="2">Male pupae</tissue>
    </source>
</reference>
<dbReference type="Proteomes" id="UP001549921">
    <property type="component" value="Unassembled WGS sequence"/>
</dbReference>
<organism evidence="2 3">
    <name type="scientific">Loxostege sticticalis</name>
    <name type="common">Beet webworm moth</name>
    <dbReference type="NCBI Taxonomy" id="481309"/>
    <lineage>
        <taxon>Eukaryota</taxon>
        <taxon>Metazoa</taxon>
        <taxon>Ecdysozoa</taxon>
        <taxon>Arthropoda</taxon>
        <taxon>Hexapoda</taxon>
        <taxon>Insecta</taxon>
        <taxon>Pterygota</taxon>
        <taxon>Neoptera</taxon>
        <taxon>Endopterygota</taxon>
        <taxon>Lepidoptera</taxon>
        <taxon>Glossata</taxon>
        <taxon>Ditrysia</taxon>
        <taxon>Pyraloidea</taxon>
        <taxon>Crambidae</taxon>
        <taxon>Pyraustinae</taxon>
        <taxon>Loxostege</taxon>
    </lineage>
</organism>
<dbReference type="Gene3D" id="4.10.60.10">
    <property type="entry name" value="Zinc finger, CCHC-type"/>
    <property type="match status" value="1"/>
</dbReference>